<dbReference type="InterPro" id="IPR003500">
    <property type="entry name" value="RpiB_LacA_LacB"/>
</dbReference>
<gene>
    <name evidence="2" type="ORF">A2538_02675</name>
</gene>
<dbReference type="PIRSF" id="PIRSF005384">
    <property type="entry name" value="RpiB_LacA_B"/>
    <property type="match status" value="1"/>
</dbReference>
<dbReference type="STRING" id="1798709.A2538_02675"/>
<dbReference type="SUPFAM" id="SSF89623">
    <property type="entry name" value="Ribose/Galactose isomerase RpiB/AlsB"/>
    <property type="match status" value="1"/>
</dbReference>
<dbReference type="InterPro" id="IPR036569">
    <property type="entry name" value="RpiB_LacA_LacB_sf"/>
</dbReference>
<name>A0A1F6PC77_9BACT</name>
<dbReference type="AlphaFoldDB" id="A0A1F6PC77"/>
<sequence length="150" mass="16631">MIYIASDHGGFQLKKHLVTYLTTQLNKKVEDLGPDKFDPEDDYPDYAFKLGGKVASNKNAIGILICGSGQGMCFSANKVKGIRAGMGYSIEGAEMARRDSDANVLCLAGKVLSTDHAYAIVKKFLETEMRSDNPKYARRIKKITEFENKK</sequence>
<dbReference type="GO" id="GO:0004751">
    <property type="term" value="F:ribose-5-phosphate isomerase activity"/>
    <property type="evidence" value="ECO:0007669"/>
    <property type="project" value="TreeGrafter"/>
</dbReference>
<dbReference type="NCBIfam" id="TIGR00689">
    <property type="entry name" value="rpiB_lacA_lacB"/>
    <property type="match status" value="1"/>
</dbReference>
<dbReference type="GO" id="GO:0019316">
    <property type="term" value="P:D-allose catabolic process"/>
    <property type="evidence" value="ECO:0007669"/>
    <property type="project" value="TreeGrafter"/>
</dbReference>
<reference evidence="2 3" key="1">
    <citation type="journal article" date="2016" name="Nat. Commun.">
        <title>Thousands of microbial genomes shed light on interconnected biogeochemical processes in an aquifer system.</title>
        <authorList>
            <person name="Anantharaman K."/>
            <person name="Brown C.T."/>
            <person name="Hug L.A."/>
            <person name="Sharon I."/>
            <person name="Castelle C.J."/>
            <person name="Probst A.J."/>
            <person name="Thomas B.C."/>
            <person name="Singh A."/>
            <person name="Wilkins M.J."/>
            <person name="Karaoz U."/>
            <person name="Brodie E.L."/>
            <person name="Williams K.H."/>
            <person name="Hubbard S.S."/>
            <person name="Banfield J.F."/>
        </authorList>
    </citation>
    <scope>NUCLEOTIDE SEQUENCE [LARGE SCALE GENOMIC DNA]</scope>
</reference>
<dbReference type="Proteomes" id="UP000178254">
    <property type="component" value="Unassembled WGS sequence"/>
</dbReference>
<dbReference type="PANTHER" id="PTHR30345">
    <property type="entry name" value="RIBOSE-5-PHOSPHATE ISOMERASE B"/>
    <property type="match status" value="1"/>
</dbReference>
<dbReference type="GO" id="GO:0009052">
    <property type="term" value="P:pentose-phosphate shunt, non-oxidative branch"/>
    <property type="evidence" value="ECO:0007669"/>
    <property type="project" value="TreeGrafter"/>
</dbReference>
<evidence type="ECO:0000313" key="3">
    <source>
        <dbReference type="Proteomes" id="UP000178254"/>
    </source>
</evidence>
<dbReference type="PANTHER" id="PTHR30345:SF0">
    <property type="entry name" value="DNA DAMAGE-REPAIR_TOLERATION PROTEIN DRT102"/>
    <property type="match status" value="1"/>
</dbReference>
<dbReference type="Pfam" id="PF02502">
    <property type="entry name" value="LacAB_rpiB"/>
    <property type="match status" value="1"/>
</dbReference>
<evidence type="ECO:0000256" key="1">
    <source>
        <dbReference type="ARBA" id="ARBA00008754"/>
    </source>
</evidence>
<accession>A0A1F6PC77</accession>
<evidence type="ECO:0008006" key="4">
    <source>
        <dbReference type="Google" id="ProtNLM"/>
    </source>
</evidence>
<evidence type="ECO:0000313" key="2">
    <source>
        <dbReference type="EMBL" id="OGH93761.1"/>
    </source>
</evidence>
<protein>
    <recommendedName>
        <fullName evidence="4">Ribose-5-phosphate isomerase</fullName>
    </recommendedName>
</protein>
<dbReference type="EMBL" id="MFRE01000022">
    <property type="protein sequence ID" value="OGH93761.1"/>
    <property type="molecule type" value="Genomic_DNA"/>
</dbReference>
<dbReference type="Gene3D" id="3.40.1400.10">
    <property type="entry name" value="Sugar-phosphate isomerase, RpiB/LacA/LacB"/>
    <property type="match status" value="1"/>
</dbReference>
<organism evidence="2 3">
    <name type="scientific">Candidatus Magasanikbacteria bacterium RIFOXYD2_FULL_41_14</name>
    <dbReference type="NCBI Taxonomy" id="1798709"/>
    <lineage>
        <taxon>Bacteria</taxon>
        <taxon>Candidatus Magasanikiibacteriota</taxon>
    </lineage>
</organism>
<proteinExistence type="inferred from homology"/>
<dbReference type="NCBIfam" id="NF004051">
    <property type="entry name" value="PRK05571.1"/>
    <property type="match status" value="1"/>
</dbReference>
<comment type="caution">
    <text evidence="2">The sequence shown here is derived from an EMBL/GenBank/DDBJ whole genome shotgun (WGS) entry which is preliminary data.</text>
</comment>
<comment type="similarity">
    <text evidence="1">Belongs to the LacAB/RpiB family.</text>
</comment>